<dbReference type="Proteomes" id="UP001148838">
    <property type="component" value="Unassembled WGS sequence"/>
</dbReference>
<protein>
    <recommendedName>
        <fullName evidence="7">Phospholipid/glycerol acyltransferase domain-containing protein</fullName>
    </recommendedName>
</protein>
<sequence>MSDFTGVKSYAAHGICAFVSQNSVVAKVHQDRWMRNVLDVDAESCGNSCMARTFCHLSTVYRIKKYEYPQLAPTVLRDERLRQAVEAAAQLDYGKPVDGDDPNYTGLLQRHEARATKILWDMRSTMSDFFLRVTSWLLYKLLPCFLTSVVAHPAQIQMLKKASDTGLPLIFLPSHRSHLDYILTSFILLNNNIRPPLVAAGDNLRIPLIGWMLRALGAFFIKRRMDPVQGRRDTVYRAVLHTYMMECLRAGHNLEFFIEGGRTRTGKSCLPKGGLLSVIVDAYMDGTIEDALLVPVSVNYEKLVDGNFVREQLGQPKQMETFGKAMKSVWSVLNSNYGMMRIDFNQPFSLRFEPLPDPNCSNHYEYEIQNGIHVELTHWTASANKLSCKKAKIELVRSFHACNKEKFRSNIPDGGGGGDVLISPIPNGEPKPKKSLHSVPSSASLYGTDIVAEEHRQLVESIARHVVYDCSESTAVMSTNAVAFLLLNRFRNGVTMEKLVEAMERLKKDLFYSGRDVGFTGEMVDVINHACDLLGPGLVRRERILKDNAEPFVMVRPFTMAPNVIELSYYSNALLSHFVLDGVVDDVRSSRPTTATNEAIAQRVRNVVRDDRRKTIKEIAAEVGISVGSVHNVLHKHLNMHYVYQKLVPKMLSAEQKETRMTLAGDMISMADEDGDFLNKIIAGDETWCYLYDPVPKRQSSEWKSKTSPRKQKFPRDTSKGKVMLEVFFDSQGLIHHEFIPEGRTVTKELYVEILRRLRDAVRRKRPEKWVEKNWFLMHDNAPAHRAIIVKNFLARHNITALDHPPYSPDLSPPDYFLFPRLKSHLKGRRFNVEENCCISDAHRDDFVVTVTSLFSLLSADTSQPVMSGCYRVLNFTEGQILQCALELCEVLQFEFIFTKPCKQLETAIEEAISQLRYKEIIMVHEPVYSEEQQWSMRYARNFDDEDSDSGEDSRSSRTLMLDTREEALENLEFYRCLLQPLIDVYAVSALGLQRLVGRQLTERDYMQELLAEMKTQLKMGFAQYEESVSVDPFKNSLKLFERWDILECLSHDRIKLYYLRDEYDSERSVQTVFDKVKRFKWAASSVS</sequence>
<proteinExistence type="inferred from homology"/>
<evidence type="ECO:0000313" key="9">
    <source>
        <dbReference type="Proteomes" id="UP001148838"/>
    </source>
</evidence>
<evidence type="ECO:0000259" key="7">
    <source>
        <dbReference type="SMART" id="SM00563"/>
    </source>
</evidence>
<keyword evidence="3" id="KW-0808">Transferase</keyword>
<feature type="region of interest" description="Disordered" evidence="6">
    <location>
        <begin position="413"/>
        <end position="438"/>
    </location>
</feature>
<dbReference type="CDD" id="cd07993">
    <property type="entry name" value="LPLAT_DHAPAT-like"/>
    <property type="match status" value="1"/>
</dbReference>
<reference evidence="8 9" key="1">
    <citation type="journal article" date="2022" name="Allergy">
        <title>Genome assembly and annotation of Periplaneta americana reveal a comprehensive cockroach allergen profile.</title>
        <authorList>
            <person name="Wang L."/>
            <person name="Xiong Q."/>
            <person name="Saelim N."/>
            <person name="Wang L."/>
            <person name="Nong W."/>
            <person name="Wan A.T."/>
            <person name="Shi M."/>
            <person name="Liu X."/>
            <person name="Cao Q."/>
            <person name="Hui J.H.L."/>
            <person name="Sookrung N."/>
            <person name="Leung T.F."/>
            <person name="Tungtrongchitr A."/>
            <person name="Tsui S.K.W."/>
        </authorList>
    </citation>
    <scope>NUCLEOTIDE SEQUENCE [LARGE SCALE GENOMIC DNA]</scope>
    <source>
        <strain evidence="8">PWHHKU_190912</strain>
    </source>
</reference>
<dbReference type="PANTHER" id="PTHR12563">
    <property type="entry name" value="GLYCEROL-3-PHOSPHATE ACYLTRANSFERASE"/>
    <property type="match status" value="1"/>
</dbReference>
<evidence type="ECO:0000256" key="5">
    <source>
        <dbReference type="ARBA" id="ARBA00023315"/>
    </source>
</evidence>
<dbReference type="Pfam" id="PF01553">
    <property type="entry name" value="Acyltransferase"/>
    <property type="match status" value="1"/>
</dbReference>
<evidence type="ECO:0000256" key="4">
    <source>
        <dbReference type="ARBA" id="ARBA00023136"/>
    </source>
</evidence>
<dbReference type="InterPro" id="IPR002123">
    <property type="entry name" value="Plipid/glycerol_acylTrfase"/>
</dbReference>
<dbReference type="InterPro" id="IPR036397">
    <property type="entry name" value="RNaseH_sf"/>
</dbReference>
<dbReference type="EMBL" id="JAJSOF020000040">
    <property type="protein sequence ID" value="KAJ4426510.1"/>
    <property type="molecule type" value="Genomic_DNA"/>
</dbReference>
<keyword evidence="4" id="KW-0472">Membrane</keyword>
<comment type="similarity">
    <text evidence="2">Belongs to the GPAT/DAPAT family.</text>
</comment>
<evidence type="ECO:0000256" key="6">
    <source>
        <dbReference type="SAM" id="MobiDB-lite"/>
    </source>
</evidence>
<accession>A0ABQ8RY98</accession>
<dbReference type="SMART" id="SM00563">
    <property type="entry name" value="PlsC"/>
    <property type="match status" value="1"/>
</dbReference>
<dbReference type="Pfam" id="PF01359">
    <property type="entry name" value="Transposase_1"/>
    <property type="match status" value="1"/>
</dbReference>
<dbReference type="Gene3D" id="3.30.420.10">
    <property type="entry name" value="Ribonuclease H-like superfamily/Ribonuclease H"/>
    <property type="match status" value="1"/>
</dbReference>
<evidence type="ECO:0000256" key="2">
    <source>
        <dbReference type="ARBA" id="ARBA00007937"/>
    </source>
</evidence>
<dbReference type="InterPro" id="IPR001888">
    <property type="entry name" value="Transposase_1"/>
</dbReference>
<dbReference type="SUPFAM" id="SSF69593">
    <property type="entry name" value="Glycerol-3-phosphate (1)-acyltransferase"/>
    <property type="match status" value="1"/>
</dbReference>
<dbReference type="InterPro" id="IPR041728">
    <property type="entry name" value="GPAT/DHAPAT_LPLAT"/>
</dbReference>
<evidence type="ECO:0000313" key="8">
    <source>
        <dbReference type="EMBL" id="KAJ4426510.1"/>
    </source>
</evidence>
<dbReference type="Pfam" id="PF19277">
    <property type="entry name" value="GPAT_C"/>
    <property type="match status" value="3"/>
</dbReference>
<organism evidence="8 9">
    <name type="scientific">Periplaneta americana</name>
    <name type="common">American cockroach</name>
    <name type="synonym">Blatta americana</name>
    <dbReference type="NCBI Taxonomy" id="6978"/>
    <lineage>
        <taxon>Eukaryota</taxon>
        <taxon>Metazoa</taxon>
        <taxon>Ecdysozoa</taxon>
        <taxon>Arthropoda</taxon>
        <taxon>Hexapoda</taxon>
        <taxon>Insecta</taxon>
        <taxon>Pterygota</taxon>
        <taxon>Neoptera</taxon>
        <taxon>Polyneoptera</taxon>
        <taxon>Dictyoptera</taxon>
        <taxon>Blattodea</taxon>
        <taxon>Blattoidea</taxon>
        <taxon>Blattidae</taxon>
        <taxon>Blattinae</taxon>
        <taxon>Periplaneta</taxon>
    </lineage>
</organism>
<feature type="domain" description="Phospholipid/glycerol acyltransferase" evidence="7">
    <location>
        <begin position="169"/>
        <end position="301"/>
    </location>
</feature>
<name>A0ABQ8RY98_PERAM</name>
<keyword evidence="5" id="KW-0012">Acyltransferase</keyword>
<dbReference type="PANTHER" id="PTHR12563:SF23">
    <property type="entry name" value="BCDNA.GH07066"/>
    <property type="match status" value="1"/>
</dbReference>
<dbReference type="InterPro" id="IPR022284">
    <property type="entry name" value="GPAT/DHAPAT"/>
</dbReference>
<evidence type="ECO:0000256" key="3">
    <source>
        <dbReference type="ARBA" id="ARBA00022679"/>
    </source>
</evidence>
<evidence type="ECO:0000256" key="1">
    <source>
        <dbReference type="ARBA" id="ARBA00004370"/>
    </source>
</evidence>
<gene>
    <name evidence="8" type="ORF">ANN_27324</name>
</gene>
<comment type="caution">
    <text evidence="8">The sequence shown here is derived from an EMBL/GenBank/DDBJ whole genome shotgun (WGS) entry which is preliminary data.</text>
</comment>
<comment type="subcellular location">
    <subcellularLocation>
        <location evidence="1">Membrane</location>
    </subcellularLocation>
</comment>
<keyword evidence="9" id="KW-1185">Reference proteome</keyword>
<dbReference type="InterPro" id="IPR045520">
    <property type="entry name" value="GPAT/DHAPAT_C"/>
</dbReference>